<proteinExistence type="predicted"/>
<dbReference type="AlphaFoldDB" id="A0AAD8VU30"/>
<gene>
    <name evidence="3" type="ORF">QYE76_022380</name>
</gene>
<accession>A0AAD8VU30</accession>
<evidence type="ECO:0000259" key="2">
    <source>
        <dbReference type="Pfam" id="PF04195"/>
    </source>
</evidence>
<name>A0AAD8VU30_LOLMU</name>
<evidence type="ECO:0000313" key="3">
    <source>
        <dbReference type="EMBL" id="KAK1616863.1"/>
    </source>
</evidence>
<comment type="caution">
    <text evidence="3">The sequence shown here is derived from an EMBL/GenBank/DDBJ whole genome shotgun (WGS) entry which is preliminary data.</text>
</comment>
<reference evidence="3" key="1">
    <citation type="submission" date="2023-07" db="EMBL/GenBank/DDBJ databases">
        <title>A chromosome-level genome assembly of Lolium multiflorum.</title>
        <authorList>
            <person name="Chen Y."/>
            <person name="Copetti D."/>
            <person name="Kolliker R."/>
            <person name="Studer B."/>
        </authorList>
    </citation>
    <scope>NUCLEOTIDE SEQUENCE</scope>
    <source>
        <strain evidence="3">02402/16</strain>
        <tissue evidence="3">Leaf</tissue>
    </source>
</reference>
<protein>
    <recommendedName>
        <fullName evidence="2">Transposase (putative) gypsy type domain-containing protein</fullName>
    </recommendedName>
</protein>
<dbReference type="PANTHER" id="PTHR33026">
    <property type="entry name" value="OS06G0360600 PROTEIN"/>
    <property type="match status" value="1"/>
</dbReference>
<dbReference type="Pfam" id="PF04195">
    <property type="entry name" value="Transposase_28"/>
    <property type="match status" value="1"/>
</dbReference>
<evidence type="ECO:0000256" key="1">
    <source>
        <dbReference type="SAM" id="Coils"/>
    </source>
</evidence>
<feature type="domain" description="Transposase (putative) gypsy type" evidence="2">
    <location>
        <begin position="58"/>
        <end position="98"/>
    </location>
</feature>
<dbReference type="Proteomes" id="UP001231189">
    <property type="component" value="Unassembled WGS sequence"/>
</dbReference>
<sequence>MPPRTKLPGKPVLANAISGWERSKISSQDCRMLKNMGLFNNEAMQMPGDESTPHPPDGFRLHQLTPNSILHISIFITLCECFLGIHPHWGLWKHIFYLPRDNSKNTIYNVGSVCICVWPEAGYFDLKFADSVQGWRKKWLYVKDESSDAQEYGLAPFDSSEDIQRVSEDLPLKDLEKLVRRFTSLSKKSEVPSSCRVEPFSGVHALPTPLMTEMVDIGSRFIGFRDEAESLREALHLAEKRANDLEKKLKSSEKARKKAEKDAVSVKDLRQRLRAAEDALSDREATLSQREANIIARFETQSARFSKKIARTTLERIFPHFFPKTDLPERFEQLAKRFDGKDDPALAHRQESLKIGVEGTLALVVASGQKVEWAKVAAVRGLNNEKWKVLLKDAKLFARKLIAILDPRSSGSASTAHTEVK</sequence>
<dbReference type="EMBL" id="JAUUTY010000006">
    <property type="protein sequence ID" value="KAK1616863.1"/>
    <property type="molecule type" value="Genomic_DNA"/>
</dbReference>
<evidence type="ECO:0000313" key="4">
    <source>
        <dbReference type="Proteomes" id="UP001231189"/>
    </source>
</evidence>
<organism evidence="3 4">
    <name type="scientific">Lolium multiflorum</name>
    <name type="common">Italian ryegrass</name>
    <name type="synonym">Lolium perenne subsp. multiflorum</name>
    <dbReference type="NCBI Taxonomy" id="4521"/>
    <lineage>
        <taxon>Eukaryota</taxon>
        <taxon>Viridiplantae</taxon>
        <taxon>Streptophyta</taxon>
        <taxon>Embryophyta</taxon>
        <taxon>Tracheophyta</taxon>
        <taxon>Spermatophyta</taxon>
        <taxon>Magnoliopsida</taxon>
        <taxon>Liliopsida</taxon>
        <taxon>Poales</taxon>
        <taxon>Poaceae</taxon>
        <taxon>BOP clade</taxon>
        <taxon>Pooideae</taxon>
        <taxon>Poodae</taxon>
        <taxon>Poeae</taxon>
        <taxon>Poeae Chloroplast Group 2 (Poeae type)</taxon>
        <taxon>Loliodinae</taxon>
        <taxon>Loliinae</taxon>
        <taxon>Lolium</taxon>
    </lineage>
</organism>
<dbReference type="PANTHER" id="PTHR33026:SF7">
    <property type="entry name" value="OS03G0100275 PROTEIN"/>
    <property type="match status" value="1"/>
</dbReference>
<feature type="coiled-coil region" evidence="1">
    <location>
        <begin position="228"/>
        <end position="286"/>
    </location>
</feature>
<keyword evidence="4" id="KW-1185">Reference proteome</keyword>
<dbReference type="InterPro" id="IPR007321">
    <property type="entry name" value="Transposase_28"/>
</dbReference>
<keyword evidence="1" id="KW-0175">Coiled coil</keyword>